<gene>
    <name evidence="14" type="primary">LOC101854683</name>
</gene>
<keyword evidence="9" id="KW-0326">Glycosidase</keyword>
<feature type="chain" id="PRO_5047473313" description="alpha-amylase" evidence="11">
    <location>
        <begin position="18"/>
        <end position="633"/>
    </location>
</feature>
<keyword evidence="6" id="KW-0378">Hydrolase</keyword>
<dbReference type="SUPFAM" id="SSF51445">
    <property type="entry name" value="(Trans)glycosidases"/>
    <property type="match status" value="1"/>
</dbReference>
<comment type="catalytic activity">
    <reaction evidence="1">
        <text>Endohydrolysis of (1-&gt;4)-alpha-D-glucosidic linkages in polysaccharides containing three or more (1-&gt;4)-alpha-linked D-glucose units.</text>
        <dbReference type="EC" id="3.2.1.1"/>
    </reaction>
</comment>
<feature type="region of interest" description="Disordered" evidence="10">
    <location>
        <begin position="375"/>
        <end position="441"/>
    </location>
</feature>
<keyword evidence="11" id="KW-0732">Signal</keyword>
<feature type="signal peptide" evidence="11">
    <location>
        <begin position="1"/>
        <end position="17"/>
    </location>
</feature>
<evidence type="ECO:0000256" key="10">
    <source>
        <dbReference type="SAM" id="MobiDB-lite"/>
    </source>
</evidence>
<sequence length="633" mass="69586">MMRLLIAVAFLFATGQAVQPYHDPQCGGRTVIVHLFEWKWTDVAAECERYLGPKGFCGVQVSPANEHVMVTTDAMRPWWERYQPVSYKLVSRSGNEAQFKDMVQRCKKVGVRIYVDVVVNHMAGLGRKGTGTAGSSFDSDKRDFPGVPFTKPNFNSRDDCPSNDGFVNDFRKTNIRAEKHFYVCLLTKDLPEGGRPFFYMEVMDRNDGVVKDKEYFDTGYVTEFRYVQKVKDGASDLGKLGGVYDPGWGMSPSDQAFVFVDNHDFQRNGQSITYKSGDVPYLFSLRLVALIQIQIWKPIGNMAVFRNYVAGTDVNNWKYDGGVLSFSRGNKGFFAMSNNDFNTNIHTAVAPPLIFISSLLPYRSLATGDPSASFVPGTVSPNTQTEAPAAATTQTPESATTQTPDSSTQVSDNGTPVSDNSTQGVNITTEAPSSTSQPSTGGKYVRTIIMMEKQTMPGQDVFIRGGIDHAHRTGCTHDPTTSACAIPIKHLADGTTNHYAGVNAWKKGDNYLDWESAEVGQGTYKGRQAEGTPAFWSTNRPNQSGYNALNTYGPHYWIVDIEMDCSKAENGYFELKAVLSGGWEADVPASTTCTGADAGTPPYSSKNHFARCGHLNVFHWGQGTCEILPLPTS</sequence>
<protein>
    <recommendedName>
        <fullName evidence="5">alpha-amylase</fullName>
        <ecNumber evidence="5">3.2.1.1</ecNumber>
    </recommendedName>
</protein>
<dbReference type="PANTHER" id="PTHR43447">
    <property type="entry name" value="ALPHA-AMYLASE"/>
    <property type="match status" value="1"/>
</dbReference>
<feature type="compositionally biased region" description="Low complexity" evidence="10">
    <location>
        <begin position="383"/>
        <end position="404"/>
    </location>
</feature>
<keyword evidence="7" id="KW-0868">Chloride</keyword>
<evidence type="ECO:0000256" key="11">
    <source>
        <dbReference type="SAM" id="SignalP"/>
    </source>
</evidence>
<feature type="compositionally biased region" description="Polar residues" evidence="10">
    <location>
        <begin position="405"/>
        <end position="440"/>
    </location>
</feature>
<feature type="domain" description="Glycosyl hydrolase family 13 catalytic" evidence="12">
    <location>
        <begin position="30"/>
        <end position="363"/>
    </location>
</feature>
<evidence type="ECO:0000256" key="4">
    <source>
        <dbReference type="ARBA" id="ARBA00008061"/>
    </source>
</evidence>
<evidence type="ECO:0000256" key="8">
    <source>
        <dbReference type="ARBA" id="ARBA00023277"/>
    </source>
</evidence>
<evidence type="ECO:0000313" key="14">
    <source>
        <dbReference type="RefSeq" id="XP_012937880.2"/>
    </source>
</evidence>
<name>A0ABM0ZZQ9_APLCA</name>
<organism evidence="13 14">
    <name type="scientific">Aplysia californica</name>
    <name type="common">California sea hare</name>
    <dbReference type="NCBI Taxonomy" id="6500"/>
    <lineage>
        <taxon>Eukaryota</taxon>
        <taxon>Metazoa</taxon>
        <taxon>Spiralia</taxon>
        <taxon>Lophotrochozoa</taxon>
        <taxon>Mollusca</taxon>
        <taxon>Gastropoda</taxon>
        <taxon>Heterobranchia</taxon>
        <taxon>Euthyneura</taxon>
        <taxon>Tectipleura</taxon>
        <taxon>Aplysiida</taxon>
        <taxon>Aplysioidea</taxon>
        <taxon>Aplysiidae</taxon>
        <taxon>Aplysia</taxon>
    </lineage>
</organism>
<reference evidence="14" key="1">
    <citation type="submission" date="2025-08" db="UniProtKB">
        <authorList>
            <consortium name="RefSeq"/>
        </authorList>
    </citation>
    <scope>IDENTIFICATION</scope>
</reference>
<comment type="similarity">
    <text evidence="4">Belongs to the glycosyl hydrolase 13 family.</text>
</comment>
<evidence type="ECO:0000259" key="12">
    <source>
        <dbReference type="SMART" id="SM00642"/>
    </source>
</evidence>
<dbReference type="EC" id="3.2.1.1" evidence="5"/>
<evidence type="ECO:0000256" key="6">
    <source>
        <dbReference type="ARBA" id="ARBA00022801"/>
    </source>
</evidence>
<dbReference type="GeneID" id="101854683"/>
<evidence type="ECO:0000256" key="1">
    <source>
        <dbReference type="ARBA" id="ARBA00000548"/>
    </source>
</evidence>
<dbReference type="InterPro" id="IPR006046">
    <property type="entry name" value="Alpha_amylase"/>
</dbReference>
<dbReference type="Proteomes" id="UP000694888">
    <property type="component" value="Unplaced"/>
</dbReference>
<keyword evidence="8" id="KW-0119">Carbohydrate metabolism</keyword>
<comment type="cofactor">
    <cofactor evidence="2">
        <name>Ca(2+)</name>
        <dbReference type="ChEBI" id="CHEBI:29108"/>
    </cofactor>
</comment>
<evidence type="ECO:0000256" key="3">
    <source>
        <dbReference type="ARBA" id="ARBA00001923"/>
    </source>
</evidence>
<dbReference type="SMART" id="SM00642">
    <property type="entry name" value="Aamy"/>
    <property type="match status" value="1"/>
</dbReference>
<dbReference type="RefSeq" id="XP_012937880.2">
    <property type="nucleotide sequence ID" value="XM_013082426.2"/>
</dbReference>
<evidence type="ECO:0000256" key="5">
    <source>
        <dbReference type="ARBA" id="ARBA00012595"/>
    </source>
</evidence>
<evidence type="ECO:0000256" key="2">
    <source>
        <dbReference type="ARBA" id="ARBA00001913"/>
    </source>
</evidence>
<evidence type="ECO:0000256" key="9">
    <source>
        <dbReference type="ARBA" id="ARBA00023295"/>
    </source>
</evidence>
<accession>A0ABM0ZZQ9</accession>
<keyword evidence="13" id="KW-1185">Reference proteome</keyword>
<dbReference type="InterPro" id="IPR017853">
    <property type="entry name" value="GH"/>
</dbReference>
<dbReference type="Gene3D" id="3.20.20.80">
    <property type="entry name" value="Glycosidases"/>
    <property type="match status" value="2"/>
</dbReference>
<dbReference type="PRINTS" id="PR00110">
    <property type="entry name" value="ALPHAAMYLASE"/>
</dbReference>
<dbReference type="InterPro" id="IPR006047">
    <property type="entry name" value="GH13_cat_dom"/>
</dbReference>
<comment type="cofactor">
    <cofactor evidence="3">
        <name>chloride</name>
        <dbReference type="ChEBI" id="CHEBI:17996"/>
    </cofactor>
</comment>
<proteinExistence type="inferred from homology"/>
<evidence type="ECO:0000313" key="13">
    <source>
        <dbReference type="Proteomes" id="UP000694888"/>
    </source>
</evidence>
<evidence type="ECO:0000256" key="7">
    <source>
        <dbReference type="ARBA" id="ARBA00023214"/>
    </source>
</evidence>